<keyword evidence="1 3" id="KW-0378">Hydrolase</keyword>
<reference evidence="3" key="1">
    <citation type="journal article" date="2021" name="PeerJ">
        <title>Extensive microbial diversity within the chicken gut microbiome revealed by metagenomics and culture.</title>
        <authorList>
            <person name="Gilroy R."/>
            <person name="Ravi A."/>
            <person name="Getino M."/>
            <person name="Pursley I."/>
            <person name="Horton D.L."/>
            <person name="Alikhan N.F."/>
            <person name="Baker D."/>
            <person name="Gharbi K."/>
            <person name="Hall N."/>
            <person name="Watson M."/>
            <person name="Adriaenssens E.M."/>
            <person name="Foster-Nyarko E."/>
            <person name="Jarju S."/>
            <person name="Secka A."/>
            <person name="Antonio M."/>
            <person name="Oren A."/>
            <person name="Chaudhuri R.R."/>
            <person name="La Ragione R."/>
            <person name="Hildebrand F."/>
            <person name="Pallen M.J."/>
        </authorList>
    </citation>
    <scope>NUCLEOTIDE SEQUENCE</scope>
    <source>
        <strain evidence="3">ChiGjej1B1-18357</strain>
    </source>
</reference>
<dbReference type="Pfam" id="PF00561">
    <property type="entry name" value="Abhydrolase_1"/>
    <property type="match status" value="1"/>
</dbReference>
<sequence>MVRFSGPWTHRDVSANGTRLHIAEMLPSGGEAFAARPPLALLVHGFGGIWWTMRGLLEPLAAAGYHAVALDLRGHGDSDKPPRGYDAWTLAADVTNLIRALGHTEAVLVGHGEGGYLGWTAAYRRPRAVRALVAVSSPHPLAMRSQCLRSQAQRAAVLPDLTFDQIPRAAERRLLADDAAYIENVTRAHGGFAWTGSEDFAETARVLRLAMQIPKVAHLTLESRRWMFRSQFRPDGRDYRRTVRGQLEHQVLAIGGEQDSFVLPETIERSQKFAPATTQVMLPGVGHYAPMEDPAALAREIIDFAADLPQ</sequence>
<dbReference type="Gene3D" id="3.40.50.1820">
    <property type="entry name" value="alpha/beta hydrolase"/>
    <property type="match status" value="1"/>
</dbReference>
<evidence type="ECO:0000256" key="1">
    <source>
        <dbReference type="ARBA" id="ARBA00022801"/>
    </source>
</evidence>
<organism evidence="3 4">
    <name type="scientific">Dietzia timorensis</name>
    <dbReference type="NCBI Taxonomy" id="499555"/>
    <lineage>
        <taxon>Bacteria</taxon>
        <taxon>Bacillati</taxon>
        <taxon>Actinomycetota</taxon>
        <taxon>Actinomycetes</taxon>
        <taxon>Mycobacteriales</taxon>
        <taxon>Dietziaceae</taxon>
        <taxon>Dietzia</taxon>
    </lineage>
</organism>
<evidence type="ECO:0000259" key="2">
    <source>
        <dbReference type="Pfam" id="PF00561"/>
    </source>
</evidence>
<dbReference type="Proteomes" id="UP000776650">
    <property type="component" value="Unassembled WGS sequence"/>
</dbReference>
<evidence type="ECO:0000313" key="3">
    <source>
        <dbReference type="EMBL" id="HJE90971.1"/>
    </source>
</evidence>
<dbReference type="AlphaFoldDB" id="A0A921F390"/>
<dbReference type="InterPro" id="IPR000639">
    <property type="entry name" value="Epox_hydrolase-like"/>
</dbReference>
<protein>
    <submittedName>
        <fullName evidence="3">Alpha/beta hydrolase</fullName>
    </submittedName>
</protein>
<reference evidence="3" key="2">
    <citation type="submission" date="2021-09" db="EMBL/GenBank/DDBJ databases">
        <authorList>
            <person name="Gilroy R."/>
        </authorList>
    </citation>
    <scope>NUCLEOTIDE SEQUENCE</scope>
    <source>
        <strain evidence="3">ChiGjej1B1-18357</strain>
    </source>
</reference>
<dbReference type="PANTHER" id="PTHR43329">
    <property type="entry name" value="EPOXIDE HYDROLASE"/>
    <property type="match status" value="1"/>
</dbReference>
<comment type="caution">
    <text evidence="3">The sequence shown here is derived from an EMBL/GenBank/DDBJ whole genome shotgun (WGS) entry which is preliminary data.</text>
</comment>
<gene>
    <name evidence="3" type="ORF">K8V11_08180</name>
</gene>
<dbReference type="InterPro" id="IPR000073">
    <property type="entry name" value="AB_hydrolase_1"/>
</dbReference>
<dbReference type="PRINTS" id="PR00412">
    <property type="entry name" value="EPOXHYDRLASE"/>
</dbReference>
<name>A0A921F390_9ACTN</name>
<dbReference type="RefSeq" id="WP_303912564.1">
    <property type="nucleotide sequence ID" value="NZ_DYXM01000147.1"/>
</dbReference>
<accession>A0A921F390</accession>
<dbReference type="GO" id="GO:0016787">
    <property type="term" value="F:hydrolase activity"/>
    <property type="evidence" value="ECO:0007669"/>
    <property type="project" value="UniProtKB-KW"/>
</dbReference>
<evidence type="ECO:0000313" key="4">
    <source>
        <dbReference type="Proteomes" id="UP000776650"/>
    </source>
</evidence>
<dbReference type="InterPro" id="IPR029058">
    <property type="entry name" value="AB_hydrolase_fold"/>
</dbReference>
<proteinExistence type="predicted"/>
<dbReference type="SUPFAM" id="SSF53474">
    <property type="entry name" value="alpha/beta-Hydrolases"/>
    <property type="match status" value="1"/>
</dbReference>
<dbReference type="EMBL" id="DYXM01000147">
    <property type="protein sequence ID" value="HJE90971.1"/>
    <property type="molecule type" value="Genomic_DNA"/>
</dbReference>
<feature type="domain" description="AB hydrolase-1" evidence="2">
    <location>
        <begin position="41"/>
        <end position="294"/>
    </location>
</feature>